<evidence type="ECO:0000313" key="4">
    <source>
        <dbReference type="Proteomes" id="UP000001822"/>
    </source>
</evidence>
<dbReference type="Gene3D" id="1.25.40.10">
    <property type="entry name" value="Tetratricopeptide repeat domain"/>
    <property type="match status" value="1"/>
</dbReference>
<evidence type="ECO:0000256" key="2">
    <source>
        <dbReference type="SAM" id="SignalP"/>
    </source>
</evidence>
<dbReference type="SUPFAM" id="SSF48452">
    <property type="entry name" value="TPR-like"/>
    <property type="match status" value="1"/>
</dbReference>
<reference evidence="3 4" key="1">
    <citation type="journal article" date="2007" name="Appl. Environ. Microbiol.">
        <title>Genome sequence of the cellulolytic gliding bacterium Cytophaga hutchinsonii.</title>
        <authorList>
            <person name="Xie G."/>
            <person name="Bruce D.C."/>
            <person name="Challacombe J.F."/>
            <person name="Chertkov O."/>
            <person name="Detter J.C."/>
            <person name="Gilna P."/>
            <person name="Han C.S."/>
            <person name="Lucas S."/>
            <person name="Misra M."/>
            <person name="Myers G.L."/>
            <person name="Richardson P."/>
            <person name="Tapia R."/>
            <person name="Thayer N."/>
            <person name="Thompson L.S."/>
            <person name="Brettin T.S."/>
            <person name="Henrissat B."/>
            <person name="Wilson D.B."/>
            <person name="McBride M.J."/>
        </authorList>
    </citation>
    <scope>NUCLEOTIDE SEQUENCE [LARGE SCALE GENOMIC DNA]</scope>
    <source>
        <strain evidence="4">ATCC 33406 / DSM 1761 / CIP 103989 / NBRC 15051 / NCIMB 9469 / D465</strain>
    </source>
</reference>
<feature type="repeat" description="TPR" evidence="1">
    <location>
        <begin position="341"/>
        <end position="374"/>
    </location>
</feature>
<protein>
    <submittedName>
        <fullName evidence="3">Uncharacterized protein</fullName>
    </submittedName>
</protein>
<organism evidence="3 4">
    <name type="scientific">Cytophaga hutchinsonii (strain ATCC 33406 / DSM 1761 / CIP 103989 / NBRC 15051 / NCIMB 9469 / D465)</name>
    <dbReference type="NCBI Taxonomy" id="269798"/>
    <lineage>
        <taxon>Bacteria</taxon>
        <taxon>Pseudomonadati</taxon>
        <taxon>Bacteroidota</taxon>
        <taxon>Cytophagia</taxon>
        <taxon>Cytophagales</taxon>
        <taxon>Cytophagaceae</taxon>
        <taxon>Cytophaga</taxon>
    </lineage>
</organism>
<feature type="signal peptide" evidence="2">
    <location>
        <begin position="1"/>
        <end position="21"/>
    </location>
</feature>
<keyword evidence="4" id="KW-1185">Reference proteome</keyword>
<dbReference type="OrthoDB" id="9813254at2"/>
<accession>A0A6N4SM87</accession>
<evidence type="ECO:0000313" key="3">
    <source>
        <dbReference type="EMBL" id="ABG57360.1"/>
    </source>
</evidence>
<dbReference type="AlphaFoldDB" id="A0A6N4SM87"/>
<dbReference type="Proteomes" id="UP000001822">
    <property type="component" value="Chromosome"/>
</dbReference>
<dbReference type="EMBL" id="CP000383">
    <property type="protein sequence ID" value="ABG57360.1"/>
    <property type="molecule type" value="Genomic_DNA"/>
</dbReference>
<dbReference type="InterPro" id="IPR019734">
    <property type="entry name" value="TPR_rpt"/>
</dbReference>
<sequence>MKKTPIVFILFLLNFICLGQADTTMLLSDKAVQIEGTDAVNDLYNFKFEKAEGYFLYLKSQHPNHPMPYFLMALSNWWKMMPYIDNNDYTNAYEKEFLYYIDQTIEKGEEQFKADDQNVEAAFFLCAAHGFKGRYFSENKGYVKAAFAGKSALHYLTYTKGKGDLNPEFLFGESIFNYYAEWIKEEYPLLKPLVGLFPKGDKAVGLAQLKECATNAFYTRIEAQYFLLRIYTNEENNSRAAYPYAKYLSENFPDNPYFQRVYARLSFELGYYAQCEKICYDINYKVNIEMPGYEVNTGRYAAYFLGRILYEKSDLEKSKFYLLKTAAFAESGNMNKMGYSLSAYYYLGMIEVKSQNYSEAEKFFLKVIDLGEDKQDNSAVYNYSYASYQLASVYEKQQNTKRAESFYKDAIKRVKKLDEKSYASTIKEITANSEAGLERLKQPKK</sequence>
<dbReference type="KEGG" id="chu:CHU_0066"/>
<dbReference type="SMART" id="SM00028">
    <property type="entry name" value="TPR"/>
    <property type="match status" value="2"/>
</dbReference>
<keyword evidence="2" id="KW-0732">Signal</keyword>
<evidence type="ECO:0000256" key="1">
    <source>
        <dbReference type="PROSITE-ProRule" id="PRU00339"/>
    </source>
</evidence>
<name>A0A6N4SM87_CYTH3</name>
<dbReference type="RefSeq" id="WP_011583476.1">
    <property type="nucleotide sequence ID" value="NC_008255.1"/>
</dbReference>
<dbReference type="PROSITE" id="PS50005">
    <property type="entry name" value="TPR"/>
    <property type="match status" value="1"/>
</dbReference>
<proteinExistence type="predicted"/>
<keyword evidence="1" id="KW-0802">TPR repeat</keyword>
<feature type="chain" id="PRO_5027100840" evidence="2">
    <location>
        <begin position="22"/>
        <end position="445"/>
    </location>
</feature>
<dbReference type="InterPro" id="IPR011990">
    <property type="entry name" value="TPR-like_helical_dom_sf"/>
</dbReference>
<gene>
    <name evidence="3" type="ordered locus">CHU_0066</name>
</gene>